<organism evidence="1 4">
    <name type="scientific">Natrinema hispanicum</name>
    <dbReference type="NCBI Taxonomy" id="392421"/>
    <lineage>
        <taxon>Archaea</taxon>
        <taxon>Methanobacteriati</taxon>
        <taxon>Methanobacteriota</taxon>
        <taxon>Stenosarchaea group</taxon>
        <taxon>Halobacteria</taxon>
        <taxon>Halobacteriales</taxon>
        <taxon>Natrialbaceae</taxon>
        <taxon>Natrinema</taxon>
    </lineage>
</organism>
<dbReference type="AlphaFoldDB" id="A0A1G6WB81"/>
<dbReference type="Proteomes" id="UP000199320">
    <property type="component" value="Unassembled WGS sequence"/>
</dbReference>
<protein>
    <submittedName>
        <fullName evidence="1">Uncharacterized protein</fullName>
    </submittedName>
</protein>
<reference evidence="2" key="2">
    <citation type="submission" date="2016-10" db="EMBL/GenBank/DDBJ databases">
        <authorList>
            <person name="de Groot N.N."/>
        </authorList>
    </citation>
    <scope>NUCLEOTIDE SEQUENCE [LARGE SCALE GENOMIC DNA]</scope>
    <source>
        <strain evidence="2">CDM_6</strain>
    </source>
</reference>
<reference evidence="3 4" key="1">
    <citation type="submission" date="2016-10" db="EMBL/GenBank/DDBJ databases">
        <authorList>
            <person name="Varghese N."/>
            <person name="Submissions S."/>
        </authorList>
    </citation>
    <scope>NUCLEOTIDE SEQUENCE [LARGE SCALE GENOMIC DNA]</scope>
    <source>
        <strain evidence="1 4">CDM_1</strain>
        <strain evidence="3">CDM_6</strain>
    </source>
</reference>
<evidence type="ECO:0000313" key="1">
    <source>
        <dbReference type="EMBL" id="SDD62497.1"/>
    </source>
</evidence>
<accession>A0A1G6WB81</accession>
<evidence type="ECO:0000313" key="3">
    <source>
        <dbReference type="Proteomes" id="UP000199320"/>
    </source>
</evidence>
<sequence>MNRKPTEGPKTRNNKSHRGAAVDITCYGVHGMTLAI</sequence>
<keyword evidence="3" id="KW-1185">Reference proteome</keyword>
<name>A0A1G6WB81_9EURY</name>
<evidence type="ECO:0000313" key="4">
    <source>
        <dbReference type="Proteomes" id="UP000324021"/>
    </source>
</evidence>
<dbReference type="EMBL" id="FMZP01000035">
    <property type="protein sequence ID" value="SDD62497.1"/>
    <property type="molecule type" value="Genomic_DNA"/>
</dbReference>
<dbReference type="EMBL" id="FOIC01000042">
    <property type="protein sequence ID" value="SEU09402.1"/>
    <property type="molecule type" value="Genomic_DNA"/>
</dbReference>
<gene>
    <name evidence="2" type="ORF">SAMN04488694_14215</name>
    <name evidence="1" type="ORF">SAMN05192552_103514</name>
</gene>
<dbReference type="Proteomes" id="UP000324021">
    <property type="component" value="Unassembled WGS sequence"/>
</dbReference>
<evidence type="ECO:0000313" key="2">
    <source>
        <dbReference type="EMBL" id="SEU09402.1"/>
    </source>
</evidence>
<proteinExistence type="predicted"/>